<dbReference type="Gene3D" id="1.10.8.210">
    <property type="entry name" value="Sirohaem synthase, dimerisation domain"/>
    <property type="match status" value="1"/>
</dbReference>
<dbReference type="Pfam" id="PF00590">
    <property type="entry name" value="TP_methylase"/>
    <property type="match status" value="1"/>
</dbReference>
<sequence length="322" mass="33841">MRLFPLFADLHGRQVLVVGGGAVAQRKAGALLQAGAQVRVGAPAFTPELQAWGQAGRVTLLQGGFDPTWVAGAWLVVAATDERAVNAEVARIAGAQRLWVNVVDDPELSSFQVPSIVDRSPLVIAISSGGAAPVLARRLRERMESLLEHTLGRLAALAHAQRAAIRQRFPQMTQRRAFYDWLCDGPVAAHLRAGDDAAAQAALQAMLDSGQPEPPGRIVLVGAGPGPAAALTLGGLRALNEADVVCYGRGVSDEVRALARRDADQLATLLEGDALWRELADHAVGGRCVVLLRAGAGLALDRARVMALGLDGLQWEAVPGVS</sequence>
<accession>A0A556AWH9</accession>
<dbReference type="FunFam" id="3.30.160.110:FF:000001">
    <property type="entry name" value="Siroheme synthase"/>
    <property type="match status" value="1"/>
</dbReference>
<keyword evidence="5" id="KW-0456">Lyase</keyword>
<dbReference type="NCBIfam" id="TIGR01470">
    <property type="entry name" value="cysG_Nterm"/>
    <property type="match status" value="1"/>
</dbReference>
<dbReference type="InterPro" id="IPR028161">
    <property type="entry name" value="Met8-like"/>
</dbReference>
<dbReference type="OrthoDB" id="9815856at2"/>
<dbReference type="GO" id="GO:0043115">
    <property type="term" value="F:precorrin-2 dehydrogenase activity"/>
    <property type="evidence" value="ECO:0007669"/>
    <property type="project" value="UniProtKB-EC"/>
</dbReference>
<evidence type="ECO:0000313" key="13">
    <source>
        <dbReference type="Proteomes" id="UP000318405"/>
    </source>
</evidence>
<dbReference type="InterPro" id="IPR000878">
    <property type="entry name" value="4pyrrol_Mease"/>
</dbReference>
<keyword evidence="13" id="KW-1185">Reference proteome</keyword>
<dbReference type="InterPro" id="IPR028281">
    <property type="entry name" value="Sirohaem_synthase_central"/>
</dbReference>
<evidence type="ECO:0000256" key="7">
    <source>
        <dbReference type="ARBA" id="ARBA00023268"/>
    </source>
</evidence>
<comment type="pathway">
    <text evidence="1">Porphyrin-containing compound metabolism; siroheme biosynthesis; sirohydrochlorin from precorrin-2: step 1/1.</text>
</comment>
<keyword evidence="6" id="KW-0627">Porphyrin biosynthesis</keyword>
<name>A0A556AWH9_9BURK</name>
<evidence type="ECO:0000259" key="9">
    <source>
        <dbReference type="Pfam" id="PF00590"/>
    </source>
</evidence>
<gene>
    <name evidence="12" type="ORF">FOZ76_06115</name>
</gene>
<dbReference type="InterPro" id="IPR006367">
    <property type="entry name" value="Sirohaem_synthase_N"/>
</dbReference>
<evidence type="ECO:0000256" key="8">
    <source>
        <dbReference type="ARBA" id="ARBA00047561"/>
    </source>
</evidence>
<proteinExistence type="predicted"/>
<feature type="domain" description="Siroheme synthase central" evidence="11">
    <location>
        <begin position="119"/>
        <end position="145"/>
    </location>
</feature>
<evidence type="ECO:0000256" key="6">
    <source>
        <dbReference type="ARBA" id="ARBA00023244"/>
    </source>
</evidence>
<keyword evidence="3" id="KW-0560">Oxidoreductase</keyword>
<dbReference type="InterPro" id="IPR036291">
    <property type="entry name" value="NAD(P)-bd_dom_sf"/>
</dbReference>
<dbReference type="RefSeq" id="WP_143947257.1">
    <property type="nucleotide sequence ID" value="NZ_BAABMB010000001.1"/>
</dbReference>
<keyword evidence="4" id="KW-0520">NAD</keyword>
<dbReference type="InterPro" id="IPR019478">
    <property type="entry name" value="Sirohaem_synthase_dimer_dom"/>
</dbReference>
<dbReference type="UniPathway" id="UPA00262">
    <property type="reaction ID" value="UER00222"/>
</dbReference>
<organism evidence="12 13">
    <name type="scientific">Verticiella sediminum</name>
    <dbReference type="NCBI Taxonomy" id="1247510"/>
    <lineage>
        <taxon>Bacteria</taxon>
        <taxon>Pseudomonadati</taxon>
        <taxon>Pseudomonadota</taxon>
        <taxon>Betaproteobacteria</taxon>
        <taxon>Burkholderiales</taxon>
        <taxon>Alcaligenaceae</taxon>
        <taxon>Verticiella</taxon>
    </lineage>
</organism>
<dbReference type="InterPro" id="IPR014777">
    <property type="entry name" value="4pyrrole_Mease_sub1"/>
</dbReference>
<keyword evidence="7" id="KW-0511">Multifunctional enzyme</keyword>
<dbReference type="EC" id="1.3.1.76" evidence="2"/>
<reference evidence="12 13" key="1">
    <citation type="submission" date="2019-07" db="EMBL/GenBank/DDBJ databases">
        <title>Qingshengfaniella alkalisoli gen. nov., sp. nov., isolated from saline soil.</title>
        <authorList>
            <person name="Xu L."/>
            <person name="Huang X.-X."/>
            <person name="Sun J.-Q."/>
        </authorList>
    </citation>
    <scope>NUCLEOTIDE SEQUENCE [LARGE SCALE GENOMIC DNA]</scope>
    <source>
        <strain evidence="12 13">DSM 27279</strain>
    </source>
</reference>
<dbReference type="GO" id="GO:0008168">
    <property type="term" value="F:methyltransferase activity"/>
    <property type="evidence" value="ECO:0007669"/>
    <property type="project" value="InterPro"/>
</dbReference>
<dbReference type="SUPFAM" id="SSF53790">
    <property type="entry name" value="Tetrapyrrole methylase"/>
    <property type="match status" value="1"/>
</dbReference>
<dbReference type="PANTHER" id="PTHR35330">
    <property type="entry name" value="SIROHEME BIOSYNTHESIS PROTEIN MET8"/>
    <property type="match status" value="1"/>
</dbReference>
<dbReference type="SUPFAM" id="SSF75615">
    <property type="entry name" value="Siroheme synthase middle domains-like"/>
    <property type="match status" value="1"/>
</dbReference>
<evidence type="ECO:0000256" key="1">
    <source>
        <dbReference type="ARBA" id="ARBA00005010"/>
    </source>
</evidence>
<dbReference type="EMBL" id="VLTJ01000010">
    <property type="protein sequence ID" value="TSH97302.1"/>
    <property type="molecule type" value="Genomic_DNA"/>
</dbReference>
<dbReference type="Pfam" id="PF10414">
    <property type="entry name" value="CysG_dimeriser"/>
    <property type="match status" value="1"/>
</dbReference>
<dbReference type="GO" id="GO:0005524">
    <property type="term" value="F:ATP binding"/>
    <property type="evidence" value="ECO:0007669"/>
    <property type="project" value="InterPro"/>
</dbReference>
<dbReference type="GO" id="GO:0019354">
    <property type="term" value="P:siroheme biosynthetic process"/>
    <property type="evidence" value="ECO:0007669"/>
    <property type="project" value="UniProtKB-UniPathway"/>
</dbReference>
<dbReference type="AlphaFoldDB" id="A0A556AWH9"/>
<evidence type="ECO:0000259" key="11">
    <source>
        <dbReference type="Pfam" id="PF14824"/>
    </source>
</evidence>
<dbReference type="Gene3D" id="3.40.1010.10">
    <property type="entry name" value="Cobalt-precorrin-4 Transmethylase, Domain 1"/>
    <property type="match status" value="1"/>
</dbReference>
<evidence type="ECO:0000256" key="3">
    <source>
        <dbReference type="ARBA" id="ARBA00023002"/>
    </source>
</evidence>
<dbReference type="SUPFAM" id="SSF51735">
    <property type="entry name" value="NAD(P)-binding Rossmann-fold domains"/>
    <property type="match status" value="1"/>
</dbReference>
<dbReference type="InterPro" id="IPR035996">
    <property type="entry name" value="4pyrrol_Methylase_sf"/>
</dbReference>
<protein>
    <recommendedName>
        <fullName evidence="2">precorrin-2 dehydrogenase</fullName>
        <ecNumber evidence="2">1.3.1.76</ecNumber>
    </recommendedName>
</protein>
<feature type="domain" description="Tetrapyrrole methylase" evidence="9">
    <location>
        <begin position="217"/>
        <end position="322"/>
    </location>
</feature>
<evidence type="ECO:0000259" key="10">
    <source>
        <dbReference type="Pfam" id="PF10414"/>
    </source>
</evidence>
<dbReference type="GO" id="GO:0004812">
    <property type="term" value="F:aminoacyl-tRNA ligase activity"/>
    <property type="evidence" value="ECO:0007669"/>
    <property type="project" value="InterPro"/>
</dbReference>
<dbReference type="PROSITE" id="PS00178">
    <property type="entry name" value="AA_TRNA_LIGASE_I"/>
    <property type="match status" value="1"/>
</dbReference>
<dbReference type="GO" id="GO:0004325">
    <property type="term" value="F:ferrochelatase activity"/>
    <property type="evidence" value="ECO:0007669"/>
    <property type="project" value="InterPro"/>
</dbReference>
<dbReference type="InterPro" id="IPR001412">
    <property type="entry name" value="aa-tRNA-synth_I_CS"/>
</dbReference>
<dbReference type="Gene3D" id="3.40.50.720">
    <property type="entry name" value="NAD(P)-binding Rossmann-like Domain"/>
    <property type="match status" value="1"/>
</dbReference>
<evidence type="ECO:0000256" key="5">
    <source>
        <dbReference type="ARBA" id="ARBA00023239"/>
    </source>
</evidence>
<comment type="catalytic activity">
    <reaction evidence="8">
        <text>precorrin-2 + NAD(+) = sirohydrochlorin + NADH + 2 H(+)</text>
        <dbReference type="Rhea" id="RHEA:15613"/>
        <dbReference type="ChEBI" id="CHEBI:15378"/>
        <dbReference type="ChEBI" id="CHEBI:57540"/>
        <dbReference type="ChEBI" id="CHEBI:57945"/>
        <dbReference type="ChEBI" id="CHEBI:58351"/>
        <dbReference type="ChEBI" id="CHEBI:58827"/>
        <dbReference type="EC" id="1.3.1.76"/>
    </reaction>
</comment>
<dbReference type="PANTHER" id="PTHR35330:SF1">
    <property type="entry name" value="SIROHEME BIOSYNTHESIS PROTEIN MET8"/>
    <property type="match status" value="1"/>
</dbReference>
<comment type="caution">
    <text evidence="12">The sequence shown here is derived from an EMBL/GenBank/DDBJ whole genome shotgun (WGS) entry which is preliminary data.</text>
</comment>
<feature type="domain" description="Sirohaem synthase dimerisation" evidence="10">
    <location>
        <begin position="151"/>
        <end position="207"/>
    </location>
</feature>
<dbReference type="GO" id="GO:0006418">
    <property type="term" value="P:tRNA aminoacylation for protein translation"/>
    <property type="evidence" value="ECO:0007669"/>
    <property type="project" value="InterPro"/>
</dbReference>
<dbReference type="Gene3D" id="3.30.160.110">
    <property type="entry name" value="Siroheme synthase, domain 2"/>
    <property type="match status" value="1"/>
</dbReference>
<evidence type="ECO:0000313" key="12">
    <source>
        <dbReference type="EMBL" id="TSH97302.1"/>
    </source>
</evidence>
<evidence type="ECO:0000256" key="4">
    <source>
        <dbReference type="ARBA" id="ARBA00023027"/>
    </source>
</evidence>
<dbReference type="Pfam" id="PF13241">
    <property type="entry name" value="NAD_binding_7"/>
    <property type="match status" value="1"/>
</dbReference>
<dbReference type="InterPro" id="IPR037115">
    <property type="entry name" value="Sirohaem_synt_dimer_dom_sf"/>
</dbReference>
<evidence type="ECO:0000256" key="2">
    <source>
        <dbReference type="ARBA" id="ARBA00012400"/>
    </source>
</evidence>
<dbReference type="Pfam" id="PF14824">
    <property type="entry name" value="Sirohm_synth_M"/>
    <property type="match status" value="1"/>
</dbReference>
<dbReference type="Proteomes" id="UP000318405">
    <property type="component" value="Unassembled WGS sequence"/>
</dbReference>